<evidence type="ECO:0000256" key="1">
    <source>
        <dbReference type="SAM" id="MobiDB-lite"/>
    </source>
</evidence>
<dbReference type="AlphaFoldDB" id="A0A4Y2T2I9"/>
<organism evidence="2 3">
    <name type="scientific">Araneus ventricosus</name>
    <name type="common">Orbweaver spider</name>
    <name type="synonym">Epeira ventricosa</name>
    <dbReference type="NCBI Taxonomy" id="182803"/>
    <lineage>
        <taxon>Eukaryota</taxon>
        <taxon>Metazoa</taxon>
        <taxon>Ecdysozoa</taxon>
        <taxon>Arthropoda</taxon>
        <taxon>Chelicerata</taxon>
        <taxon>Arachnida</taxon>
        <taxon>Araneae</taxon>
        <taxon>Araneomorphae</taxon>
        <taxon>Entelegynae</taxon>
        <taxon>Araneoidea</taxon>
        <taxon>Araneidae</taxon>
        <taxon>Araneus</taxon>
    </lineage>
</organism>
<gene>
    <name evidence="2" type="ORF">AVEN_92672_1</name>
</gene>
<evidence type="ECO:0000313" key="2">
    <source>
        <dbReference type="EMBL" id="GBN94757.1"/>
    </source>
</evidence>
<sequence length="127" mass="13948">MIFSFIRRGRGGLDPGIRGSQVRNPIPPKFHRALGLLHAKSYAATKRPPVGVARKLEEGAPSQVSSSSSDRRSKLLGPSLNSPRVTSKRDINLTQPTSFICHIESTVHSSHSIQDSIHRNFRDRGAV</sequence>
<accession>A0A4Y2T2I9</accession>
<keyword evidence="3" id="KW-1185">Reference proteome</keyword>
<dbReference type="EMBL" id="BGPR01025662">
    <property type="protein sequence ID" value="GBN94757.1"/>
    <property type="molecule type" value="Genomic_DNA"/>
</dbReference>
<proteinExistence type="predicted"/>
<reference evidence="2 3" key="1">
    <citation type="journal article" date="2019" name="Sci. Rep.">
        <title>Orb-weaving spider Araneus ventricosus genome elucidates the spidroin gene catalogue.</title>
        <authorList>
            <person name="Kono N."/>
            <person name="Nakamura H."/>
            <person name="Ohtoshi R."/>
            <person name="Moran D.A.P."/>
            <person name="Shinohara A."/>
            <person name="Yoshida Y."/>
            <person name="Fujiwara M."/>
            <person name="Mori M."/>
            <person name="Tomita M."/>
            <person name="Arakawa K."/>
        </authorList>
    </citation>
    <scope>NUCLEOTIDE SEQUENCE [LARGE SCALE GENOMIC DNA]</scope>
</reference>
<protein>
    <submittedName>
        <fullName evidence="2">Uncharacterized protein</fullName>
    </submittedName>
</protein>
<name>A0A4Y2T2I9_ARAVE</name>
<dbReference type="Proteomes" id="UP000499080">
    <property type="component" value="Unassembled WGS sequence"/>
</dbReference>
<feature type="region of interest" description="Disordered" evidence="1">
    <location>
        <begin position="56"/>
        <end position="91"/>
    </location>
</feature>
<evidence type="ECO:0000313" key="3">
    <source>
        <dbReference type="Proteomes" id="UP000499080"/>
    </source>
</evidence>
<comment type="caution">
    <text evidence="2">The sequence shown here is derived from an EMBL/GenBank/DDBJ whole genome shotgun (WGS) entry which is preliminary data.</text>
</comment>